<dbReference type="EMBL" id="UINC01071571">
    <property type="protein sequence ID" value="SVC06572.1"/>
    <property type="molecule type" value="Genomic_DNA"/>
</dbReference>
<sequence length="40" mass="4920">MEAQEQGLETEEEKLILLCREGHWTWEEEDQIKKFKEQID</sequence>
<name>A0A382J583_9ZZZZ</name>
<protein>
    <submittedName>
        <fullName evidence="1">Uncharacterized protein</fullName>
    </submittedName>
</protein>
<gene>
    <name evidence="1" type="ORF">METZ01_LOCUS259426</name>
</gene>
<evidence type="ECO:0000313" key="1">
    <source>
        <dbReference type="EMBL" id="SVC06572.1"/>
    </source>
</evidence>
<dbReference type="AlphaFoldDB" id="A0A382J583"/>
<feature type="non-terminal residue" evidence="1">
    <location>
        <position position="40"/>
    </location>
</feature>
<accession>A0A382J583</accession>
<reference evidence="1" key="1">
    <citation type="submission" date="2018-05" db="EMBL/GenBank/DDBJ databases">
        <authorList>
            <person name="Lanie J.A."/>
            <person name="Ng W.-L."/>
            <person name="Kazmierczak K.M."/>
            <person name="Andrzejewski T.M."/>
            <person name="Davidsen T.M."/>
            <person name="Wayne K.J."/>
            <person name="Tettelin H."/>
            <person name="Glass J.I."/>
            <person name="Rusch D."/>
            <person name="Podicherti R."/>
            <person name="Tsui H.-C.T."/>
            <person name="Winkler M.E."/>
        </authorList>
    </citation>
    <scope>NUCLEOTIDE SEQUENCE</scope>
</reference>
<proteinExistence type="predicted"/>
<organism evidence="1">
    <name type="scientific">marine metagenome</name>
    <dbReference type="NCBI Taxonomy" id="408172"/>
    <lineage>
        <taxon>unclassified sequences</taxon>
        <taxon>metagenomes</taxon>
        <taxon>ecological metagenomes</taxon>
    </lineage>
</organism>